<keyword evidence="3" id="KW-1185">Reference proteome</keyword>
<evidence type="ECO:0000313" key="3">
    <source>
        <dbReference type="Proteomes" id="UP000593765"/>
    </source>
</evidence>
<protein>
    <submittedName>
        <fullName evidence="2">Prepilin-type N-terminal cleavage/methylation domain-containing protein</fullName>
    </submittedName>
</protein>
<dbReference type="PROSITE" id="PS00409">
    <property type="entry name" value="PROKAR_NTER_METHYL"/>
    <property type="match status" value="1"/>
</dbReference>
<dbReference type="Pfam" id="PF07963">
    <property type="entry name" value="N_methyl"/>
    <property type="match status" value="1"/>
</dbReference>
<feature type="transmembrane region" description="Helical" evidence="1">
    <location>
        <begin position="20"/>
        <end position="44"/>
    </location>
</feature>
<dbReference type="KEGG" id="hbs:IPV69_01695"/>
<accession>A0A7M2WY12</accession>
<dbReference type="AlphaFoldDB" id="A0A7M2WY12"/>
<evidence type="ECO:0000256" key="1">
    <source>
        <dbReference type="SAM" id="Phobius"/>
    </source>
</evidence>
<name>A0A7M2WY12_9BACT</name>
<sequence length="185" mass="19657">MGATSVTPLLGRPRRRGFTLIEAALTTVIVGVAILALMGLSGALTGQNANAGQSTTAMLLASNIQEAMAGLSFNDPAYSNTYFGPEAGETLASYNDVDDFDSLTISPPIDSARQTIPNLSQYSQVISVLPIYANKLNSNTNPTSLDLPKTAYTGAVRVMVRIMYKRTSGSVAQEVYRASWIRTAS</sequence>
<keyword evidence="1" id="KW-0472">Membrane</keyword>
<keyword evidence="1" id="KW-1133">Transmembrane helix</keyword>
<organism evidence="2 3">
    <name type="scientific">Humisphaera borealis</name>
    <dbReference type="NCBI Taxonomy" id="2807512"/>
    <lineage>
        <taxon>Bacteria</taxon>
        <taxon>Pseudomonadati</taxon>
        <taxon>Planctomycetota</taxon>
        <taxon>Phycisphaerae</taxon>
        <taxon>Tepidisphaerales</taxon>
        <taxon>Tepidisphaeraceae</taxon>
        <taxon>Humisphaera</taxon>
    </lineage>
</organism>
<proteinExistence type="predicted"/>
<dbReference type="Proteomes" id="UP000593765">
    <property type="component" value="Chromosome"/>
</dbReference>
<gene>
    <name evidence="2" type="ORF">IPV69_01695</name>
</gene>
<dbReference type="EMBL" id="CP063458">
    <property type="protein sequence ID" value="QOV90112.1"/>
    <property type="molecule type" value="Genomic_DNA"/>
</dbReference>
<reference evidence="2 3" key="1">
    <citation type="submission" date="2020-10" db="EMBL/GenBank/DDBJ databases">
        <title>Wide distribution of Phycisphaera-like planctomycetes from WD2101 soil group in peatlands and genome analysis of the first cultivated representative.</title>
        <authorList>
            <person name="Dedysh S.N."/>
            <person name="Beletsky A.V."/>
            <person name="Ivanova A."/>
            <person name="Kulichevskaya I.S."/>
            <person name="Suzina N.E."/>
            <person name="Philippov D.A."/>
            <person name="Rakitin A.L."/>
            <person name="Mardanov A.V."/>
            <person name="Ravin N.V."/>
        </authorList>
    </citation>
    <scope>NUCLEOTIDE SEQUENCE [LARGE SCALE GENOMIC DNA]</scope>
    <source>
        <strain evidence="2 3">M1803</strain>
    </source>
</reference>
<keyword evidence="1" id="KW-0812">Transmembrane</keyword>
<evidence type="ECO:0000313" key="2">
    <source>
        <dbReference type="EMBL" id="QOV90112.1"/>
    </source>
</evidence>
<dbReference type="RefSeq" id="WP_206293184.1">
    <property type="nucleotide sequence ID" value="NZ_CP063458.1"/>
</dbReference>
<dbReference type="InterPro" id="IPR012902">
    <property type="entry name" value="N_methyl_site"/>
</dbReference>